<feature type="transmembrane region" description="Helical" evidence="3">
    <location>
        <begin position="6"/>
        <end position="22"/>
    </location>
</feature>
<dbReference type="PROSITE" id="PS01066">
    <property type="entry name" value="UPP_SYNTHASE"/>
    <property type="match status" value="1"/>
</dbReference>
<dbReference type="CDD" id="cd00475">
    <property type="entry name" value="Cis_IPPS"/>
    <property type="match status" value="1"/>
</dbReference>
<dbReference type="GO" id="GO:0016020">
    <property type="term" value="C:membrane"/>
    <property type="evidence" value="ECO:0007669"/>
    <property type="project" value="TreeGrafter"/>
</dbReference>
<dbReference type="PANTHER" id="PTHR10291:SF43">
    <property type="entry name" value="DEHYDRODOLICHYL DIPHOSPHATE SYNTHASE COMPLEX SUBUNIT DHDDS"/>
    <property type="match status" value="1"/>
</dbReference>
<evidence type="ECO:0000313" key="4">
    <source>
        <dbReference type="EMBL" id="PJF16970.1"/>
    </source>
</evidence>
<dbReference type="GO" id="GO:0043048">
    <property type="term" value="P:dolichyl monophosphate biosynthetic process"/>
    <property type="evidence" value="ECO:0007669"/>
    <property type="project" value="EnsemblFungi"/>
</dbReference>
<dbReference type="GO" id="GO:0005783">
    <property type="term" value="C:endoplasmic reticulum"/>
    <property type="evidence" value="ECO:0007669"/>
    <property type="project" value="TreeGrafter"/>
</dbReference>
<evidence type="ECO:0000256" key="1">
    <source>
        <dbReference type="ARBA" id="ARBA00005432"/>
    </source>
</evidence>
<dbReference type="PANTHER" id="PTHR10291">
    <property type="entry name" value="DEHYDRODOLICHYL DIPHOSPHATE SYNTHASE FAMILY MEMBER"/>
    <property type="match status" value="1"/>
</dbReference>
<dbReference type="GO" id="GO:1904423">
    <property type="term" value="C:dehydrodolichyl diphosphate synthase complex"/>
    <property type="evidence" value="ECO:0007669"/>
    <property type="project" value="TreeGrafter"/>
</dbReference>
<keyword evidence="3" id="KW-0472">Membrane</keyword>
<comment type="caution">
    <text evidence="4">The sequence shown here is derived from an EMBL/GenBank/DDBJ whole genome shotgun (WGS) entry which is preliminary data.</text>
</comment>
<dbReference type="STRING" id="1246581.A0A2H9TH68"/>
<evidence type="ECO:0000256" key="2">
    <source>
        <dbReference type="ARBA" id="ARBA00022679"/>
    </source>
</evidence>
<dbReference type="OrthoDB" id="4173905at2759"/>
<dbReference type="NCBIfam" id="TIGR00055">
    <property type="entry name" value="uppS"/>
    <property type="match status" value="1"/>
</dbReference>
<organism evidence="4 5">
    <name type="scientific">Paramicrosporidium saccamoebae</name>
    <dbReference type="NCBI Taxonomy" id="1246581"/>
    <lineage>
        <taxon>Eukaryota</taxon>
        <taxon>Fungi</taxon>
        <taxon>Fungi incertae sedis</taxon>
        <taxon>Cryptomycota</taxon>
        <taxon>Cryptomycota incertae sedis</taxon>
        <taxon>Paramicrosporidium</taxon>
    </lineage>
</organism>
<dbReference type="Proteomes" id="UP000240830">
    <property type="component" value="Unassembled WGS sequence"/>
</dbReference>
<dbReference type="SUPFAM" id="SSF64005">
    <property type="entry name" value="Undecaprenyl diphosphate synthase"/>
    <property type="match status" value="1"/>
</dbReference>
<keyword evidence="3" id="KW-1133">Transmembrane helix</keyword>
<sequence>MVVVNVVCYIVALFLEPFSLIFRHFSSYFRRLVFVILRQGRIPTHIAFIMDGNRRYATKRRLAKRSDGHLHGSRKFEEILKWSLELGVKEVTVYAFSIENFKRPKEEVDTLMRLATEKLEELVQNRIRVVGELDLLPHEVLKSACSAMYYTRHYTNHIVNICFPYTSTAEILSASNRLLQSGFAPTESRLSQLMWVGVPDIVVRTSGERRLSDFLTWQCSQKPSPMIAFVDAFWPDFGLRHLLPMLLRYQIQVKRHQRQETEEESQEWTAFLQKQDQEYWDKIRAAAWKDPLSPPASPWIAK</sequence>
<dbReference type="InterPro" id="IPR018520">
    <property type="entry name" value="UPP_synth-like_CS"/>
</dbReference>
<comment type="similarity">
    <text evidence="1 3">Belongs to the UPP synthase family.</text>
</comment>
<proteinExistence type="inferred from homology"/>
<accession>A0A2H9TH68</accession>
<dbReference type="GO" id="GO:0016094">
    <property type="term" value="P:polyprenol biosynthetic process"/>
    <property type="evidence" value="ECO:0007669"/>
    <property type="project" value="TreeGrafter"/>
</dbReference>
<dbReference type="AlphaFoldDB" id="A0A2H9TH68"/>
<dbReference type="EMBL" id="MTSL01000199">
    <property type="protein sequence ID" value="PJF16970.1"/>
    <property type="molecule type" value="Genomic_DNA"/>
</dbReference>
<dbReference type="InterPro" id="IPR001441">
    <property type="entry name" value="UPP_synth-like"/>
</dbReference>
<keyword evidence="2 3" id="KW-0808">Transferase</keyword>
<dbReference type="GO" id="GO:0045547">
    <property type="term" value="F:ditrans,polycis-polyprenyl diphosphate synthase [(2E,6E)-farnesyl diphosphate specific] activity"/>
    <property type="evidence" value="ECO:0007669"/>
    <property type="project" value="EnsemblFungi"/>
</dbReference>
<reference evidence="4 5" key="1">
    <citation type="submission" date="2016-10" db="EMBL/GenBank/DDBJ databases">
        <title>The genome of Paramicrosporidium saccamoebae is the missing link in understanding Cryptomycota and Microsporidia evolution.</title>
        <authorList>
            <person name="Quandt C.A."/>
            <person name="Beaudet D."/>
            <person name="Corsaro D."/>
            <person name="Michel R."/>
            <person name="Corradi N."/>
            <person name="James T."/>
        </authorList>
    </citation>
    <scope>NUCLEOTIDE SEQUENCE [LARGE SCALE GENOMIC DNA]</scope>
    <source>
        <strain evidence="4 5">KSL3</strain>
    </source>
</reference>
<dbReference type="HAMAP" id="MF_01139">
    <property type="entry name" value="ISPT"/>
    <property type="match status" value="1"/>
</dbReference>
<dbReference type="Pfam" id="PF01255">
    <property type="entry name" value="Prenyltransf"/>
    <property type="match status" value="1"/>
</dbReference>
<dbReference type="Gene3D" id="3.40.1180.10">
    <property type="entry name" value="Decaprenyl diphosphate synthase-like"/>
    <property type="match status" value="1"/>
</dbReference>
<dbReference type="EC" id="2.5.1.-" evidence="3"/>
<gene>
    <name evidence="4" type="ORF">PSACC_03204</name>
</gene>
<evidence type="ECO:0000256" key="3">
    <source>
        <dbReference type="RuleBase" id="RU363018"/>
    </source>
</evidence>
<dbReference type="GO" id="GO:0005811">
    <property type="term" value="C:lipid droplet"/>
    <property type="evidence" value="ECO:0007669"/>
    <property type="project" value="TreeGrafter"/>
</dbReference>
<name>A0A2H9TH68_9FUNG</name>
<keyword evidence="5" id="KW-1185">Reference proteome</keyword>
<evidence type="ECO:0000313" key="5">
    <source>
        <dbReference type="Proteomes" id="UP000240830"/>
    </source>
</evidence>
<dbReference type="InterPro" id="IPR036424">
    <property type="entry name" value="UPP_synth-like_sf"/>
</dbReference>
<protein>
    <recommendedName>
        <fullName evidence="3">Alkyl transferase</fullName>
        <ecNumber evidence="3">2.5.1.-</ecNumber>
    </recommendedName>
</protein>
<keyword evidence="3" id="KW-0812">Transmembrane</keyword>